<gene>
    <name evidence="1" type="ORF">B296_00038089</name>
</gene>
<name>A0A426Z5Z4_ENSVE</name>
<dbReference type="AlphaFoldDB" id="A0A426Z5Z4"/>
<reference evidence="1 2" key="1">
    <citation type="journal article" date="2014" name="Agronomy (Basel)">
        <title>A Draft Genome Sequence for Ensete ventricosum, the Drought-Tolerant Tree Against Hunger.</title>
        <authorList>
            <person name="Harrison J."/>
            <person name="Moore K.A."/>
            <person name="Paszkiewicz K."/>
            <person name="Jones T."/>
            <person name="Grant M."/>
            <person name="Ambacheew D."/>
            <person name="Muzemil S."/>
            <person name="Studholme D.J."/>
        </authorList>
    </citation>
    <scope>NUCLEOTIDE SEQUENCE [LARGE SCALE GENOMIC DNA]</scope>
</reference>
<sequence>MEAQSLPWTEVKDMNFCRGKSGIMSFHGFFILMGRTHFCMVSKTKGALRHMHLISEKHLIKGLRYDRSSWRVRLLQCSHSFKGAQQVSGQDRFDYSTTVAESSWEPRGVL</sequence>
<comment type="caution">
    <text evidence="1">The sequence shown here is derived from an EMBL/GenBank/DDBJ whole genome shotgun (WGS) entry which is preliminary data.</text>
</comment>
<dbReference type="EMBL" id="AMZH03008232">
    <property type="protein sequence ID" value="RRT59392.1"/>
    <property type="molecule type" value="Genomic_DNA"/>
</dbReference>
<evidence type="ECO:0000313" key="1">
    <source>
        <dbReference type="EMBL" id="RRT59392.1"/>
    </source>
</evidence>
<dbReference type="Proteomes" id="UP000287651">
    <property type="component" value="Unassembled WGS sequence"/>
</dbReference>
<accession>A0A426Z5Z4</accession>
<evidence type="ECO:0000313" key="2">
    <source>
        <dbReference type="Proteomes" id="UP000287651"/>
    </source>
</evidence>
<proteinExistence type="predicted"/>
<organism evidence="1 2">
    <name type="scientific">Ensete ventricosum</name>
    <name type="common">Abyssinian banana</name>
    <name type="synonym">Musa ensete</name>
    <dbReference type="NCBI Taxonomy" id="4639"/>
    <lineage>
        <taxon>Eukaryota</taxon>
        <taxon>Viridiplantae</taxon>
        <taxon>Streptophyta</taxon>
        <taxon>Embryophyta</taxon>
        <taxon>Tracheophyta</taxon>
        <taxon>Spermatophyta</taxon>
        <taxon>Magnoliopsida</taxon>
        <taxon>Liliopsida</taxon>
        <taxon>Zingiberales</taxon>
        <taxon>Musaceae</taxon>
        <taxon>Ensete</taxon>
    </lineage>
</organism>
<protein>
    <submittedName>
        <fullName evidence="1">Uncharacterized protein</fullName>
    </submittedName>
</protein>